<dbReference type="GO" id="GO:0004458">
    <property type="term" value="F:D-lactate dehydrogenase (cytochrome) activity"/>
    <property type="evidence" value="ECO:0007669"/>
    <property type="project" value="UniProtKB-EC"/>
</dbReference>
<keyword evidence="8" id="KW-0809">Transit peptide</keyword>
<dbReference type="FunFam" id="3.30.465.10:FF:000053">
    <property type="entry name" value="D-lactate dehydrogenase (Cytochrome), putative"/>
    <property type="match status" value="1"/>
</dbReference>
<dbReference type="Gene3D" id="1.10.45.10">
    <property type="entry name" value="Vanillyl-alcohol Oxidase, Chain A, domain 4"/>
    <property type="match status" value="1"/>
</dbReference>
<evidence type="ECO:0000313" key="17">
    <source>
        <dbReference type="EMBL" id="KND04513.1"/>
    </source>
</evidence>
<dbReference type="Proteomes" id="UP000053201">
    <property type="component" value="Unassembled WGS sequence"/>
</dbReference>
<dbReference type="InterPro" id="IPR016167">
    <property type="entry name" value="FAD-bd_PCMH_sub1"/>
</dbReference>
<dbReference type="FunFam" id="1.10.45.10:FF:000001">
    <property type="entry name" value="D-lactate dehydrogenase mitochondrial"/>
    <property type="match status" value="1"/>
</dbReference>
<keyword evidence="18" id="KW-1185">Reference proteome</keyword>
<dbReference type="OrthoDB" id="5332616at2759"/>
<dbReference type="Gene3D" id="3.30.465.10">
    <property type="match status" value="1"/>
</dbReference>
<dbReference type="AlphaFoldDB" id="A0A0L0HTS6"/>
<gene>
    <name evidence="17" type="ORF">SPPG_00241</name>
</gene>
<evidence type="ECO:0000256" key="1">
    <source>
        <dbReference type="ARBA" id="ARBA00001974"/>
    </source>
</evidence>
<dbReference type="PANTHER" id="PTHR43716">
    <property type="entry name" value="D-2-HYDROXYGLUTARATE DEHYDROGENASE, MITOCHONDRIAL"/>
    <property type="match status" value="1"/>
</dbReference>
<dbReference type="FunCoup" id="A0A0L0HTS6">
    <property type="interactions" value="256"/>
</dbReference>
<reference evidence="17 18" key="1">
    <citation type="submission" date="2009-08" db="EMBL/GenBank/DDBJ databases">
        <title>The Genome Sequence of Spizellomyces punctatus strain DAOM BR117.</title>
        <authorList>
            <consortium name="The Broad Institute Genome Sequencing Platform"/>
            <person name="Russ C."/>
            <person name="Cuomo C."/>
            <person name="Shea T."/>
            <person name="Young S.K."/>
            <person name="Zeng Q."/>
            <person name="Koehrsen M."/>
            <person name="Haas B."/>
            <person name="Borodovsky M."/>
            <person name="Guigo R."/>
            <person name="Alvarado L."/>
            <person name="Berlin A."/>
            <person name="Bochicchio J."/>
            <person name="Borenstein D."/>
            <person name="Chapman S."/>
            <person name="Chen Z."/>
            <person name="Engels R."/>
            <person name="Freedman E."/>
            <person name="Gellesch M."/>
            <person name="Goldberg J."/>
            <person name="Griggs A."/>
            <person name="Gujja S."/>
            <person name="Heiman D."/>
            <person name="Hepburn T."/>
            <person name="Howarth C."/>
            <person name="Jen D."/>
            <person name="Larson L."/>
            <person name="Lewis B."/>
            <person name="Mehta T."/>
            <person name="Park D."/>
            <person name="Pearson M."/>
            <person name="Roberts A."/>
            <person name="Saif S."/>
            <person name="Shenoy N."/>
            <person name="Sisk P."/>
            <person name="Stolte C."/>
            <person name="Sykes S."/>
            <person name="Thomson T."/>
            <person name="Walk T."/>
            <person name="White J."/>
            <person name="Yandava C."/>
            <person name="Burger G."/>
            <person name="Gray M.W."/>
            <person name="Holland P.W.H."/>
            <person name="King N."/>
            <person name="Lang F.B.F."/>
            <person name="Roger A.J."/>
            <person name="Ruiz-Trillo I."/>
            <person name="Lander E."/>
            <person name="Nusbaum C."/>
        </authorList>
    </citation>
    <scope>NUCLEOTIDE SEQUENCE [LARGE SCALE GENOMIC DNA]</scope>
    <source>
        <strain evidence="17 18">DAOM BR117</strain>
    </source>
</reference>
<accession>A0A0L0HTS6</accession>
<evidence type="ECO:0000256" key="8">
    <source>
        <dbReference type="ARBA" id="ARBA00022946"/>
    </source>
</evidence>
<comment type="catalytic activity">
    <reaction evidence="14">
        <text>(R)-malate + A = oxaloacetate + AH2</text>
        <dbReference type="Rhea" id="RHEA:67460"/>
        <dbReference type="ChEBI" id="CHEBI:13193"/>
        <dbReference type="ChEBI" id="CHEBI:15588"/>
        <dbReference type="ChEBI" id="CHEBI:16452"/>
        <dbReference type="ChEBI" id="CHEBI:17499"/>
    </reaction>
    <physiologicalReaction direction="left-to-right" evidence="14">
        <dbReference type="Rhea" id="RHEA:67461"/>
    </physiologicalReaction>
</comment>
<comment type="cofactor">
    <cofactor evidence="1">
        <name>FAD</name>
        <dbReference type="ChEBI" id="CHEBI:57692"/>
    </cofactor>
</comment>
<dbReference type="InterPro" id="IPR036318">
    <property type="entry name" value="FAD-bd_PCMH-like_sf"/>
</dbReference>
<dbReference type="GO" id="GO:0046872">
    <property type="term" value="F:metal ion binding"/>
    <property type="evidence" value="ECO:0007669"/>
    <property type="project" value="UniProtKB-KW"/>
</dbReference>
<dbReference type="eggNOG" id="KOG1232">
    <property type="taxonomic scope" value="Eukaryota"/>
</dbReference>
<dbReference type="GO" id="GO:0006108">
    <property type="term" value="P:malate metabolic process"/>
    <property type="evidence" value="ECO:0007669"/>
    <property type="project" value="UniProtKB-ARBA"/>
</dbReference>
<evidence type="ECO:0000256" key="11">
    <source>
        <dbReference type="ARBA" id="ARBA00039003"/>
    </source>
</evidence>
<sequence length="549" mass="60292">MRLLRLRGRIPGCLSASSQGRTLPASLAACPRIFAPRRSFTVARTSCAAHSPVLTADRYPHLKRDTRYKALTDEDIAFFKSVIKSDAGVITADRPDELEPFNEDWMRRFRGQSKVVLRPKTAAEVAALLKYCNEHRLAVVPQGGNTGLVGGSVPVHDEIVLSLQNMNEIRSFDEVSGILTCDAGCVLEVLDNWLAERGYMMPLDLGAKGSCQIGGNVATNAGGLRLLRYGSLHGTVLSMEVVLPDGRIVELGQPLRKDNTGYDLKQLFIGSEGTLGIITAVSILTPRRPKAVNVAMLGVSTFEGVQEVFKHAKGELNEILSAFEFFDHTCLNLVKHHIPNVREPFTTQTPFYVLIETNGSNKDHDDEKLAVFLENLMTEGVVEDGALAQDSTQAAGMWSIRETITESLAKEGGNYKYDLSVPVPHLYSVVEEMQERLASVGLFDKNGSATGRVKHVVGFGHMGDGNLHLNLTSTGWAKDIDEAIEPFLYEIIQKHGGSISAEHGLGLMKAPYLQYSKSEAFIELMRSMKSVFDPNGILNPYKYFPPLSK</sequence>
<dbReference type="InterPro" id="IPR016166">
    <property type="entry name" value="FAD-bd_PCMH"/>
</dbReference>
<dbReference type="PROSITE" id="PS51387">
    <property type="entry name" value="FAD_PCMH"/>
    <property type="match status" value="1"/>
</dbReference>
<dbReference type="FunFam" id="3.30.70.2190:FF:000001">
    <property type="entry name" value="D-2-hydroxyglutarate dehydrogenase mitochondrial"/>
    <property type="match status" value="1"/>
</dbReference>
<evidence type="ECO:0000256" key="12">
    <source>
        <dbReference type="ARBA" id="ARBA00039639"/>
    </source>
</evidence>
<organism evidence="17 18">
    <name type="scientific">Spizellomyces punctatus (strain DAOM BR117)</name>
    <dbReference type="NCBI Taxonomy" id="645134"/>
    <lineage>
        <taxon>Eukaryota</taxon>
        <taxon>Fungi</taxon>
        <taxon>Fungi incertae sedis</taxon>
        <taxon>Chytridiomycota</taxon>
        <taxon>Chytridiomycota incertae sedis</taxon>
        <taxon>Chytridiomycetes</taxon>
        <taxon>Spizellomycetales</taxon>
        <taxon>Spizellomycetaceae</taxon>
        <taxon>Spizellomyces</taxon>
    </lineage>
</organism>
<dbReference type="Gene3D" id="3.30.43.10">
    <property type="entry name" value="Uridine Diphospho-n-acetylenolpyruvylglucosamine Reductase, domain 2"/>
    <property type="match status" value="1"/>
</dbReference>
<evidence type="ECO:0000256" key="13">
    <source>
        <dbReference type="ARBA" id="ARBA00045410"/>
    </source>
</evidence>
<dbReference type="RefSeq" id="XP_016612552.1">
    <property type="nucleotide sequence ID" value="XM_016748573.1"/>
</dbReference>
<dbReference type="InParanoid" id="A0A0L0HTS6"/>
<dbReference type="SUPFAM" id="SSF55103">
    <property type="entry name" value="FAD-linked oxidases, C-terminal domain"/>
    <property type="match status" value="1"/>
</dbReference>
<dbReference type="FunFam" id="3.30.43.10:FF:000002">
    <property type="entry name" value="D-2-hydroxyglutarate dehydrogenase, mitochondrial"/>
    <property type="match status" value="1"/>
</dbReference>
<dbReference type="PANTHER" id="PTHR43716:SF1">
    <property type="entry name" value="D-2-HYDROXYGLUTARATE DEHYDROGENASE, MITOCHONDRIAL"/>
    <property type="match status" value="1"/>
</dbReference>
<dbReference type="GO" id="GO:0071949">
    <property type="term" value="F:FAD binding"/>
    <property type="evidence" value="ECO:0007669"/>
    <property type="project" value="InterPro"/>
</dbReference>
<dbReference type="EMBL" id="KQ257450">
    <property type="protein sequence ID" value="KND04513.1"/>
    <property type="molecule type" value="Genomic_DNA"/>
</dbReference>
<dbReference type="InterPro" id="IPR006094">
    <property type="entry name" value="Oxid_FAD_bind_N"/>
</dbReference>
<name>A0A0L0HTS6_SPIPD</name>
<dbReference type="InterPro" id="IPR051264">
    <property type="entry name" value="FAD-oxidored/transferase_4"/>
</dbReference>
<keyword evidence="5" id="KW-0479">Metal-binding</keyword>
<evidence type="ECO:0000256" key="14">
    <source>
        <dbReference type="ARBA" id="ARBA00049267"/>
    </source>
</evidence>
<evidence type="ECO:0000256" key="5">
    <source>
        <dbReference type="ARBA" id="ARBA00022723"/>
    </source>
</evidence>
<dbReference type="Gene3D" id="3.30.70.2740">
    <property type="match status" value="1"/>
</dbReference>
<proteinExistence type="inferred from homology"/>
<keyword evidence="9" id="KW-0560">Oxidoreductase</keyword>
<evidence type="ECO:0000256" key="2">
    <source>
        <dbReference type="ARBA" id="ARBA00004173"/>
    </source>
</evidence>
<dbReference type="InterPro" id="IPR016169">
    <property type="entry name" value="FAD-bd_PCMH_sub2"/>
</dbReference>
<evidence type="ECO:0000256" key="7">
    <source>
        <dbReference type="ARBA" id="ARBA00022833"/>
    </source>
</evidence>
<evidence type="ECO:0000256" key="3">
    <source>
        <dbReference type="ARBA" id="ARBA00008000"/>
    </source>
</evidence>
<evidence type="ECO:0000256" key="15">
    <source>
        <dbReference type="ARBA" id="ARBA00051436"/>
    </source>
</evidence>
<dbReference type="InterPro" id="IPR016171">
    <property type="entry name" value="Vanillyl_alc_oxidase_C-sub2"/>
</dbReference>
<comment type="function">
    <text evidence="13">Catalyzes the oxidation of D-2-hydroxyglutarate (D-2-HG) to alpha-ketoglutarate. Also catalyzes the oxidation of other D-2-hydroxyacids, such as D-malate (D-MAL) and D-lactate (D-LAC). Exhibits high activities towards D-2-HG and D-MAL but a very weak activity towards D-LAC.</text>
</comment>
<evidence type="ECO:0000256" key="6">
    <source>
        <dbReference type="ARBA" id="ARBA00022827"/>
    </source>
</evidence>
<keyword evidence="4" id="KW-0285">Flavoprotein</keyword>
<feature type="domain" description="FAD-binding PCMH-type" evidence="16">
    <location>
        <begin position="109"/>
        <end position="288"/>
    </location>
</feature>
<keyword evidence="10" id="KW-0496">Mitochondrion</keyword>
<dbReference type="STRING" id="645134.A0A0L0HTS6"/>
<dbReference type="OMA" id="YNEDWMR"/>
<dbReference type="Pfam" id="PF02913">
    <property type="entry name" value="FAD-oxidase_C"/>
    <property type="match status" value="1"/>
</dbReference>
<dbReference type="Pfam" id="PF01565">
    <property type="entry name" value="FAD_binding_4"/>
    <property type="match status" value="1"/>
</dbReference>
<dbReference type="SUPFAM" id="SSF56176">
    <property type="entry name" value="FAD-binding/transporter-associated domain-like"/>
    <property type="match status" value="1"/>
</dbReference>
<dbReference type="GO" id="GO:0051990">
    <property type="term" value="F:(R)-2-hydroxyglutarate dehydrogenase activity"/>
    <property type="evidence" value="ECO:0007669"/>
    <property type="project" value="UniProtKB-EC"/>
</dbReference>
<keyword evidence="7" id="KW-0862">Zinc</keyword>
<evidence type="ECO:0000256" key="9">
    <source>
        <dbReference type="ARBA" id="ARBA00023002"/>
    </source>
</evidence>
<evidence type="ECO:0000256" key="10">
    <source>
        <dbReference type="ARBA" id="ARBA00023128"/>
    </source>
</evidence>
<comment type="similarity">
    <text evidence="3">Belongs to the FAD-binding oxidoreductase/transferase type 4 family.</text>
</comment>
<evidence type="ECO:0000259" key="16">
    <source>
        <dbReference type="PROSITE" id="PS51387"/>
    </source>
</evidence>
<dbReference type="VEuPathDB" id="FungiDB:SPPG_00241"/>
<protein>
    <recommendedName>
        <fullName evidence="12">D-2-hydroxyglutarate dehydrogenase, mitochondrial</fullName>
        <ecNumber evidence="11">1.1.99.39</ecNumber>
    </recommendedName>
</protein>
<comment type="catalytic activity">
    <reaction evidence="15">
        <text>(R)-lactate + 2 Fe(III)-[cytochrome c] = 2 Fe(II)-[cytochrome c] + pyruvate + 2 H(+)</text>
        <dbReference type="Rhea" id="RHEA:13521"/>
        <dbReference type="Rhea" id="RHEA-COMP:10350"/>
        <dbReference type="Rhea" id="RHEA-COMP:14399"/>
        <dbReference type="ChEBI" id="CHEBI:15361"/>
        <dbReference type="ChEBI" id="CHEBI:15378"/>
        <dbReference type="ChEBI" id="CHEBI:16004"/>
        <dbReference type="ChEBI" id="CHEBI:29033"/>
        <dbReference type="ChEBI" id="CHEBI:29034"/>
        <dbReference type="EC" id="1.1.2.4"/>
    </reaction>
</comment>
<dbReference type="FunFam" id="3.30.70.2740:FF:000002">
    <property type="entry name" value="D-2-hydroxyglutarate dehydrogenase mitochondrial"/>
    <property type="match status" value="1"/>
</dbReference>
<dbReference type="GO" id="GO:0005739">
    <property type="term" value="C:mitochondrion"/>
    <property type="evidence" value="ECO:0007669"/>
    <property type="project" value="UniProtKB-SubCell"/>
</dbReference>
<dbReference type="EC" id="1.1.99.39" evidence="11"/>
<comment type="subcellular location">
    <subcellularLocation>
        <location evidence="2">Mitochondrion</location>
    </subcellularLocation>
</comment>
<dbReference type="InterPro" id="IPR004113">
    <property type="entry name" value="FAD-bd_oxidored_4_C"/>
</dbReference>
<dbReference type="InterPro" id="IPR016164">
    <property type="entry name" value="FAD-linked_Oxase-like_C"/>
</dbReference>
<evidence type="ECO:0000313" key="18">
    <source>
        <dbReference type="Proteomes" id="UP000053201"/>
    </source>
</evidence>
<dbReference type="Gene3D" id="3.30.70.2190">
    <property type="match status" value="1"/>
</dbReference>
<keyword evidence="6" id="KW-0274">FAD</keyword>
<dbReference type="GeneID" id="27683984"/>
<evidence type="ECO:0000256" key="4">
    <source>
        <dbReference type="ARBA" id="ARBA00022630"/>
    </source>
</evidence>